<dbReference type="GeneID" id="36344009"/>
<proteinExistence type="predicted"/>
<accession>W6U6I4</accession>
<dbReference type="CTD" id="36344009"/>
<name>W6U6I4_ECHGR</name>
<dbReference type="AlphaFoldDB" id="W6U6I4"/>
<organism evidence="1 2">
    <name type="scientific">Echinococcus granulosus</name>
    <name type="common">Hydatid tapeworm</name>
    <dbReference type="NCBI Taxonomy" id="6210"/>
    <lineage>
        <taxon>Eukaryota</taxon>
        <taxon>Metazoa</taxon>
        <taxon>Spiralia</taxon>
        <taxon>Lophotrochozoa</taxon>
        <taxon>Platyhelminthes</taxon>
        <taxon>Cestoda</taxon>
        <taxon>Eucestoda</taxon>
        <taxon>Cyclophyllidea</taxon>
        <taxon>Taeniidae</taxon>
        <taxon>Echinococcus</taxon>
        <taxon>Echinococcus granulosus group</taxon>
    </lineage>
</organism>
<dbReference type="EMBL" id="APAU02000102">
    <property type="protein sequence ID" value="EUB56825.1"/>
    <property type="molecule type" value="Genomic_DNA"/>
</dbReference>
<protein>
    <submittedName>
        <fullName evidence="1">Uncharacterized protein</fullName>
    </submittedName>
</protein>
<evidence type="ECO:0000313" key="1">
    <source>
        <dbReference type="EMBL" id="EUB56825.1"/>
    </source>
</evidence>
<evidence type="ECO:0000313" key="2">
    <source>
        <dbReference type="Proteomes" id="UP000019149"/>
    </source>
</evidence>
<comment type="caution">
    <text evidence="1">The sequence shown here is derived from an EMBL/GenBank/DDBJ whole genome shotgun (WGS) entry which is preliminary data.</text>
</comment>
<dbReference type="RefSeq" id="XP_024348021.1">
    <property type="nucleotide sequence ID" value="XM_024497543.1"/>
</dbReference>
<keyword evidence="2" id="KW-1185">Reference proteome</keyword>
<dbReference type="Proteomes" id="UP000019149">
    <property type="component" value="Unassembled WGS sequence"/>
</dbReference>
<dbReference type="KEGG" id="egl:EGR_08294"/>
<gene>
    <name evidence="1" type="ORF">EGR_08294</name>
</gene>
<reference evidence="1 2" key="1">
    <citation type="journal article" date="2013" name="Nat. Genet.">
        <title>The genome of the hydatid tapeworm Echinococcus granulosus.</title>
        <authorList>
            <person name="Zheng H."/>
            <person name="Zhang W."/>
            <person name="Zhang L."/>
            <person name="Zhang Z."/>
            <person name="Li J."/>
            <person name="Lu G."/>
            <person name="Zhu Y."/>
            <person name="Wang Y."/>
            <person name="Huang Y."/>
            <person name="Liu J."/>
            <person name="Kang H."/>
            <person name="Chen J."/>
            <person name="Wang L."/>
            <person name="Chen A."/>
            <person name="Yu S."/>
            <person name="Gao Z."/>
            <person name="Jin L."/>
            <person name="Gu W."/>
            <person name="Wang Z."/>
            <person name="Zhao L."/>
            <person name="Shi B."/>
            <person name="Wen H."/>
            <person name="Lin R."/>
            <person name="Jones M.K."/>
            <person name="Brejova B."/>
            <person name="Vinar T."/>
            <person name="Zhao G."/>
            <person name="McManus D.P."/>
            <person name="Chen Z."/>
            <person name="Zhou Y."/>
            <person name="Wang S."/>
        </authorList>
    </citation>
    <scope>NUCLEOTIDE SEQUENCE [LARGE SCALE GENOMIC DNA]</scope>
</reference>
<sequence length="80" mass="8669">MEAPTTVIPLLRRQVSLIMETTLQGGYRNLLCVCDSFLRNLGQKHGCTRVLMVAPDALNAFEHFGEAASIGGRSDHAVIG</sequence>